<proteinExistence type="inferred from homology"/>
<keyword evidence="16 19" id="KW-0464">Manganese</keyword>
<keyword evidence="17 19" id="KW-1208">Phospholipid metabolism</keyword>
<evidence type="ECO:0000256" key="11">
    <source>
        <dbReference type="ARBA" id="ARBA00022692"/>
    </source>
</evidence>
<evidence type="ECO:0000256" key="5">
    <source>
        <dbReference type="ARBA" id="ARBA00013195"/>
    </source>
</evidence>
<evidence type="ECO:0000313" key="22">
    <source>
        <dbReference type="Proteomes" id="UP000266934"/>
    </source>
</evidence>
<evidence type="ECO:0000256" key="3">
    <source>
        <dbReference type="ARBA" id="ARBA00004429"/>
    </source>
</evidence>
<keyword evidence="22" id="KW-1185">Reference proteome</keyword>
<dbReference type="EMBL" id="AP018907">
    <property type="protein sequence ID" value="BBF92288.1"/>
    <property type="molecule type" value="Genomic_DNA"/>
</dbReference>
<evidence type="ECO:0000256" key="14">
    <source>
        <dbReference type="ARBA" id="ARBA00023136"/>
    </source>
</evidence>
<feature type="transmembrane region" description="Helical" evidence="20">
    <location>
        <begin position="216"/>
        <end position="235"/>
    </location>
</feature>
<keyword evidence="10 19" id="KW-0808">Transferase</keyword>
<dbReference type="GO" id="GO:0005886">
    <property type="term" value="C:plasma membrane"/>
    <property type="evidence" value="ECO:0007669"/>
    <property type="project" value="UniProtKB-SubCell"/>
</dbReference>
<comment type="subcellular location">
    <subcellularLocation>
        <location evidence="3 19">Cell inner membrane</location>
        <topology evidence="3 19">Multi-pass membrane protein</topology>
    </subcellularLocation>
</comment>
<dbReference type="Proteomes" id="UP000266934">
    <property type="component" value="Chromosome"/>
</dbReference>
<feature type="transmembrane region" description="Helical" evidence="20">
    <location>
        <begin position="192"/>
        <end position="210"/>
    </location>
</feature>
<dbReference type="KEGG" id="blag:BLTE_09730"/>
<keyword evidence="11 20" id="KW-0812">Transmembrane</keyword>
<name>A0A348FYA5_9HYPH</name>
<evidence type="ECO:0000256" key="20">
    <source>
        <dbReference type="SAM" id="Phobius"/>
    </source>
</evidence>
<dbReference type="PIRSF" id="PIRSF000851">
    <property type="entry name" value="PcS"/>
    <property type="match status" value="1"/>
</dbReference>
<evidence type="ECO:0000256" key="12">
    <source>
        <dbReference type="ARBA" id="ARBA00022989"/>
    </source>
</evidence>
<evidence type="ECO:0000256" key="10">
    <source>
        <dbReference type="ARBA" id="ARBA00022679"/>
    </source>
</evidence>
<evidence type="ECO:0000256" key="7">
    <source>
        <dbReference type="ARBA" id="ARBA00022475"/>
    </source>
</evidence>
<accession>A0A348FYA5</accession>
<keyword evidence="8 19" id="KW-0444">Lipid biosynthesis</keyword>
<evidence type="ECO:0000256" key="9">
    <source>
        <dbReference type="ARBA" id="ARBA00022519"/>
    </source>
</evidence>
<evidence type="ECO:0000256" key="13">
    <source>
        <dbReference type="ARBA" id="ARBA00023098"/>
    </source>
</evidence>
<dbReference type="GO" id="GO:0008654">
    <property type="term" value="P:phospholipid biosynthetic process"/>
    <property type="evidence" value="ECO:0007669"/>
    <property type="project" value="UniProtKB-KW"/>
</dbReference>
<dbReference type="GO" id="GO:0050520">
    <property type="term" value="F:phosphatidylcholine synthase activity"/>
    <property type="evidence" value="ECO:0007669"/>
    <property type="project" value="UniProtKB-EC"/>
</dbReference>
<comment type="catalytic activity">
    <reaction evidence="1 19">
        <text>a CDP-1,2-diacyl-sn-glycerol + choline = a 1,2-diacyl-sn-glycero-3-phosphocholine + CMP + H(+)</text>
        <dbReference type="Rhea" id="RHEA:14597"/>
        <dbReference type="ChEBI" id="CHEBI:15354"/>
        <dbReference type="ChEBI" id="CHEBI:15378"/>
        <dbReference type="ChEBI" id="CHEBI:57643"/>
        <dbReference type="ChEBI" id="CHEBI:58332"/>
        <dbReference type="ChEBI" id="CHEBI:60377"/>
        <dbReference type="EC" id="2.7.8.24"/>
    </reaction>
</comment>
<evidence type="ECO:0000256" key="18">
    <source>
        <dbReference type="ARBA" id="ARBA00033321"/>
    </source>
</evidence>
<keyword evidence="7 19" id="KW-1003">Cell membrane</keyword>
<keyword evidence="9 19" id="KW-0997">Cell inner membrane</keyword>
<evidence type="ECO:0000256" key="16">
    <source>
        <dbReference type="ARBA" id="ARBA00023211"/>
    </source>
</evidence>
<evidence type="ECO:0000256" key="8">
    <source>
        <dbReference type="ARBA" id="ARBA00022516"/>
    </source>
</evidence>
<dbReference type="Gene3D" id="1.20.120.1760">
    <property type="match status" value="1"/>
</dbReference>
<dbReference type="EC" id="2.7.8.24" evidence="5 19"/>
<reference evidence="21 22" key="1">
    <citation type="submission" date="2018-08" db="EMBL/GenBank/DDBJ databases">
        <title>Complete genome sequencing of Blastochloris tepida GI.</title>
        <authorList>
            <person name="Tsukatani Y."/>
            <person name="Mori H."/>
        </authorList>
    </citation>
    <scope>NUCLEOTIDE SEQUENCE [LARGE SCALE GENOMIC DNA]</scope>
    <source>
        <strain evidence="21 22">GI</strain>
    </source>
</reference>
<gene>
    <name evidence="21" type="primary">pcs</name>
    <name evidence="21" type="ORF">BLTE_09730</name>
</gene>
<protein>
    <recommendedName>
        <fullName evidence="6 19">Phosphatidylcholine synthase</fullName>
        <shortName evidence="19">PC synthase</shortName>
        <shortName evidence="19">PCS</shortName>
        <ecNumber evidence="5 19">2.7.8.24</ecNumber>
    </recommendedName>
    <alternativeName>
        <fullName evidence="18 19">CDP-diglyceride-choline O-phosphatidyltransferase</fullName>
    </alternativeName>
</protein>
<evidence type="ECO:0000256" key="4">
    <source>
        <dbReference type="ARBA" id="ARBA00010441"/>
    </source>
</evidence>
<comment type="function">
    <text evidence="19">Condenses choline with CDP-diglyceride to produce phosphatidylcholine and CMP.</text>
</comment>
<sequence>MTAPDLSTPSSRLRGRRATAFLVHVFTASGAVLGLLALDAAVRGSFAAMFGWLAAALVVDGVDGTLARRLRVAELLPRWSGDALDLVVDYLTYVVVPAYALLAAGLLPPVAEIACLAAILVSSALYFADRQMKTGDNYFRGFPAVWNVVVFYLLLLRPEPWLAAAGVAAFTVLTFLPVVFVHPLRVKRFRGLNIAMLTAWAVLALWAVATDMRPDPAVTAALCAIALYFILAGLFRSRAAER</sequence>
<dbReference type="AlphaFoldDB" id="A0A348FYA5"/>
<dbReference type="InterPro" id="IPR026027">
    <property type="entry name" value="PcS"/>
</dbReference>
<dbReference type="OrthoDB" id="350520at2"/>
<dbReference type="InterPro" id="IPR043130">
    <property type="entry name" value="CDP-OH_PTrfase_TM_dom"/>
</dbReference>
<keyword evidence="15 19" id="KW-0594">Phospholipid biosynthesis</keyword>
<feature type="transmembrane region" description="Helical" evidence="20">
    <location>
        <begin position="110"/>
        <end position="128"/>
    </location>
</feature>
<comment type="cofactor">
    <cofactor evidence="2 19">
        <name>Mn(2+)</name>
        <dbReference type="ChEBI" id="CHEBI:29035"/>
    </cofactor>
</comment>
<feature type="transmembrane region" description="Helical" evidence="20">
    <location>
        <begin position="20"/>
        <end position="38"/>
    </location>
</feature>
<keyword evidence="13 19" id="KW-0443">Lipid metabolism</keyword>
<organism evidence="21 22">
    <name type="scientific">Blastochloris tepida</name>
    <dbReference type="NCBI Taxonomy" id="2233851"/>
    <lineage>
        <taxon>Bacteria</taxon>
        <taxon>Pseudomonadati</taxon>
        <taxon>Pseudomonadota</taxon>
        <taxon>Alphaproteobacteria</taxon>
        <taxon>Hyphomicrobiales</taxon>
        <taxon>Blastochloridaceae</taxon>
        <taxon>Blastochloris</taxon>
    </lineage>
</organism>
<evidence type="ECO:0000256" key="17">
    <source>
        <dbReference type="ARBA" id="ARBA00023264"/>
    </source>
</evidence>
<evidence type="ECO:0000256" key="1">
    <source>
        <dbReference type="ARBA" id="ARBA00000958"/>
    </source>
</evidence>
<evidence type="ECO:0000256" key="15">
    <source>
        <dbReference type="ARBA" id="ARBA00023209"/>
    </source>
</evidence>
<comment type="similarity">
    <text evidence="4 19">Belongs to the CDP-alcohol phosphatidyltransferase class-I family.</text>
</comment>
<dbReference type="RefSeq" id="WP_126398132.1">
    <property type="nucleotide sequence ID" value="NZ_AP018907.1"/>
</dbReference>
<keyword evidence="12 20" id="KW-1133">Transmembrane helix</keyword>
<evidence type="ECO:0000256" key="6">
    <source>
        <dbReference type="ARBA" id="ARBA00015623"/>
    </source>
</evidence>
<keyword evidence="14 19" id="KW-0472">Membrane</keyword>
<feature type="transmembrane region" description="Helical" evidence="20">
    <location>
        <begin position="161"/>
        <end position="180"/>
    </location>
</feature>
<feature type="transmembrane region" description="Helical" evidence="20">
    <location>
        <begin position="137"/>
        <end position="155"/>
    </location>
</feature>
<evidence type="ECO:0000256" key="19">
    <source>
        <dbReference type="PIRNR" id="PIRNR000851"/>
    </source>
</evidence>
<evidence type="ECO:0000313" key="21">
    <source>
        <dbReference type="EMBL" id="BBF92288.1"/>
    </source>
</evidence>
<evidence type="ECO:0000256" key="2">
    <source>
        <dbReference type="ARBA" id="ARBA00001936"/>
    </source>
</evidence>